<dbReference type="Proteomes" id="UP000472727">
    <property type="component" value="Unassembled WGS sequence"/>
</dbReference>
<feature type="region of interest" description="Disordered" evidence="1">
    <location>
        <begin position="1"/>
        <end position="50"/>
    </location>
</feature>
<evidence type="ECO:0000313" key="3">
    <source>
        <dbReference type="Proteomes" id="UP000472727"/>
    </source>
</evidence>
<gene>
    <name evidence="2" type="ORF">TWF106_011375</name>
</gene>
<name>A0A6G1M1G6_ORBOL</name>
<evidence type="ECO:0000313" key="2">
    <source>
        <dbReference type="EMBL" id="KAF3208692.1"/>
    </source>
</evidence>
<protein>
    <submittedName>
        <fullName evidence="2">Uncharacterized protein</fullName>
    </submittedName>
</protein>
<organism evidence="2 3">
    <name type="scientific">Orbilia oligospora</name>
    <name type="common">Nematode-trapping fungus</name>
    <name type="synonym">Arthrobotrys oligospora</name>
    <dbReference type="NCBI Taxonomy" id="2813651"/>
    <lineage>
        <taxon>Eukaryota</taxon>
        <taxon>Fungi</taxon>
        <taxon>Dikarya</taxon>
        <taxon>Ascomycota</taxon>
        <taxon>Pezizomycotina</taxon>
        <taxon>Orbiliomycetes</taxon>
        <taxon>Orbiliales</taxon>
        <taxon>Orbiliaceae</taxon>
        <taxon>Orbilia</taxon>
    </lineage>
</organism>
<sequence>MSPRSHLLALNEPTYSPHKLPTAHKGGEYMKTGPKTFTKARKIHSPTRTA</sequence>
<evidence type="ECO:0000256" key="1">
    <source>
        <dbReference type="SAM" id="MobiDB-lite"/>
    </source>
</evidence>
<feature type="compositionally biased region" description="Basic residues" evidence="1">
    <location>
        <begin position="38"/>
        <end position="50"/>
    </location>
</feature>
<dbReference type="EMBL" id="WIWS01000091">
    <property type="protein sequence ID" value="KAF3208692.1"/>
    <property type="molecule type" value="Genomic_DNA"/>
</dbReference>
<comment type="caution">
    <text evidence="2">The sequence shown here is derived from an EMBL/GenBank/DDBJ whole genome shotgun (WGS) entry which is preliminary data.</text>
</comment>
<reference evidence="2 3" key="1">
    <citation type="submission" date="2019-06" db="EMBL/GenBank/DDBJ databases">
        <authorList>
            <person name="Palmer J.M."/>
        </authorList>
    </citation>
    <scope>NUCLEOTIDE SEQUENCE [LARGE SCALE GENOMIC DNA]</scope>
    <source>
        <strain evidence="2 3">TWF106</strain>
    </source>
</reference>
<proteinExistence type="predicted"/>
<accession>A0A6G1M1G6</accession>
<dbReference type="AlphaFoldDB" id="A0A6G1M1G6"/>